<evidence type="ECO:0000313" key="2">
    <source>
        <dbReference type="Proteomes" id="UP000598820"/>
    </source>
</evidence>
<evidence type="ECO:0000313" key="1">
    <source>
        <dbReference type="EMBL" id="MBD2705619.1"/>
    </source>
</evidence>
<comment type="caution">
    <text evidence="1">The sequence shown here is derived from an EMBL/GenBank/DDBJ whole genome shotgun (WGS) entry which is preliminary data.</text>
</comment>
<gene>
    <name evidence="1" type="ORF">IC229_33735</name>
</gene>
<dbReference type="RefSeq" id="WP_190893233.1">
    <property type="nucleotide sequence ID" value="NZ_JACWZY010000062.1"/>
</dbReference>
<reference evidence="1" key="1">
    <citation type="submission" date="2020-09" db="EMBL/GenBank/DDBJ databases">
        <authorList>
            <person name="Kim M.K."/>
        </authorList>
    </citation>
    <scope>NUCLEOTIDE SEQUENCE</scope>
    <source>
        <strain evidence="1">BT702</strain>
    </source>
</reference>
<accession>A0A927AWF7</accession>
<protein>
    <submittedName>
        <fullName evidence="1">Uncharacterized protein</fullName>
    </submittedName>
</protein>
<keyword evidence="2" id="KW-1185">Reference proteome</keyword>
<sequence>MSYTLQGVKFNTKPGYSYALESASEPGFPGEFGSEATFVVDKNGEAFTSDGGEYLLFARHPILDPEPIPYWFSVTDAGQVIVTNPNPTTPSDGGGDGVGSAETLLELSQEANVLGNMPAVKDQFSIIGEDLKLLNFFKSIGLYGSNTNKNHYIDPADFTQNGEFIRNINNDAFLTFFGRAPDGAAMIQVEGNNYIKVFRDGRVFFSGQDIDMPVGNVLTKTFAVNTAPLPSRDVRLVGVYEQNPVTGEYELKLQPIADFTDAQFAYQPISKYADKLNVTQTAIPGDARKVLEILCIDLPQQPDTIQYFTINPAKVGTPQAHNLQVAGNRIFPKLLDAANKDALQYMDIEFSNTAPWTYTITGPPDTTNFNGKLELRTIPA</sequence>
<dbReference type="EMBL" id="JACWZY010000062">
    <property type="protein sequence ID" value="MBD2705619.1"/>
    <property type="molecule type" value="Genomic_DNA"/>
</dbReference>
<dbReference type="Proteomes" id="UP000598820">
    <property type="component" value="Unassembled WGS sequence"/>
</dbReference>
<dbReference type="AlphaFoldDB" id="A0A927AWF7"/>
<organism evidence="1 2">
    <name type="scientific">Spirosoma profusum</name>
    <dbReference type="NCBI Taxonomy" id="2771354"/>
    <lineage>
        <taxon>Bacteria</taxon>
        <taxon>Pseudomonadati</taxon>
        <taxon>Bacteroidota</taxon>
        <taxon>Cytophagia</taxon>
        <taxon>Cytophagales</taxon>
        <taxon>Cytophagaceae</taxon>
        <taxon>Spirosoma</taxon>
    </lineage>
</organism>
<name>A0A927AWF7_9BACT</name>
<proteinExistence type="predicted"/>